<feature type="domain" description="HTH tetR-type" evidence="6">
    <location>
        <begin position="11"/>
        <end position="71"/>
    </location>
</feature>
<dbReference type="PATRIC" id="fig|1068978.7.peg.5804"/>
<feature type="DNA-binding region" description="H-T-H motif" evidence="4">
    <location>
        <begin position="34"/>
        <end position="53"/>
    </location>
</feature>
<dbReference type="PROSITE" id="PS50977">
    <property type="entry name" value="HTH_TETR_2"/>
    <property type="match status" value="1"/>
</dbReference>
<accession>A0A076MXT9</accession>
<dbReference type="PRINTS" id="PR00455">
    <property type="entry name" value="HTHTETR"/>
</dbReference>
<feature type="region of interest" description="Disordered" evidence="5">
    <location>
        <begin position="199"/>
        <end position="221"/>
    </location>
</feature>
<sequence>MARLTRAESQAHTRRRLLDTATELFLREGYTGTSLERVAEEAGFSKGAVYSNFRNKDELCLAVLEGVRAEKAASVDATLAGTDSLDELLAAFAVWAAGTGGDQEWIRLEAEYLLNCRRDPELLGRLAKSNAEIADLVTGLLNTNARRLGVRLPMDARQAAYGLFSITLGLGLLRSVDPAIGVESFTSIVRLLAQPAEVKVPEARSASHEPAGGADSATNRD</sequence>
<dbReference type="STRING" id="1068978.AMETH_5411"/>
<evidence type="ECO:0000256" key="5">
    <source>
        <dbReference type="SAM" id="MobiDB-lite"/>
    </source>
</evidence>
<evidence type="ECO:0000259" key="6">
    <source>
        <dbReference type="PROSITE" id="PS50977"/>
    </source>
</evidence>
<evidence type="ECO:0000313" key="7">
    <source>
        <dbReference type="EMBL" id="AIJ25503.1"/>
    </source>
</evidence>
<gene>
    <name evidence="7" type="ORF">AMETH_5411</name>
</gene>
<proteinExistence type="predicted"/>
<dbReference type="InterPro" id="IPR009057">
    <property type="entry name" value="Homeodomain-like_sf"/>
</dbReference>
<dbReference type="GO" id="GO:0003700">
    <property type="term" value="F:DNA-binding transcription factor activity"/>
    <property type="evidence" value="ECO:0007669"/>
    <property type="project" value="TreeGrafter"/>
</dbReference>
<dbReference type="KEGG" id="amq:AMETH_5411"/>
<dbReference type="eggNOG" id="COG1309">
    <property type="taxonomic scope" value="Bacteria"/>
</dbReference>
<evidence type="ECO:0000256" key="1">
    <source>
        <dbReference type="ARBA" id="ARBA00023015"/>
    </source>
</evidence>
<evidence type="ECO:0000313" key="8">
    <source>
        <dbReference type="Proteomes" id="UP000062973"/>
    </source>
</evidence>
<dbReference type="HOGENOM" id="CLU_069356_15_11_11"/>
<dbReference type="Pfam" id="PF00440">
    <property type="entry name" value="TetR_N"/>
    <property type="match status" value="1"/>
</dbReference>
<keyword evidence="3" id="KW-0804">Transcription</keyword>
<dbReference type="Gene3D" id="1.10.357.10">
    <property type="entry name" value="Tetracycline Repressor, domain 2"/>
    <property type="match status" value="1"/>
</dbReference>
<evidence type="ECO:0000256" key="2">
    <source>
        <dbReference type="ARBA" id="ARBA00023125"/>
    </source>
</evidence>
<dbReference type="RefSeq" id="WP_017984346.1">
    <property type="nucleotide sequence ID" value="NZ_AQUL01000001.1"/>
</dbReference>
<evidence type="ECO:0000256" key="3">
    <source>
        <dbReference type="ARBA" id="ARBA00023163"/>
    </source>
</evidence>
<keyword evidence="8" id="KW-1185">Reference proteome</keyword>
<dbReference type="InterPro" id="IPR036271">
    <property type="entry name" value="Tet_transcr_reg_TetR-rel_C_sf"/>
</dbReference>
<organism evidence="7 8">
    <name type="scientific">Amycolatopsis methanolica 239</name>
    <dbReference type="NCBI Taxonomy" id="1068978"/>
    <lineage>
        <taxon>Bacteria</taxon>
        <taxon>Bacillati</taxon>
        <taxon>Actinomycetota</taxon>
        <taxon>Actinomycetes</taxon>
        <taxon>Pseudonocardiales</taxon>
        <taxon>Pseudonocardiaceae</taxon>
        <taxon>Amycolatopsis</taxon>
        <taxon>Amycolatopsis methanolica group</taxon>
    </lineage>
</organism>
<dbReference type="GO" id="GO:0000976">
    <property type="term" value="F:transcription cis-regulatory region binding"/>
    <property type="evidence" value="ECO:0007669"/>
    <property type="project" value="TreeGrafter"/>
</dbReference>
<dbReference type="PANTHER" id="PTHR30055:SF234">
    <property type="entry name" value="HTH-TYPE TRANSCRIPTIONAL REGULATOR BETI"/>
    <property type="match status" value="1"/>
</dbReference>
<protein>
    <submittedName>
        <fullName evidence="7">TetR family transcriptional regulator</fullName>
    </submittedName>
</protein>
<reference evidence="7 8" key="1">
    <citation type="submission" date="2014-07" db="EMBL/GenBank/DDBJ databases">
        <title>Whole Genome Sequence of the Amycolatopsis methanolica 239.</title>
        <authorList>
            <person name="Tang B."/>
        </authorList>
    </citation>
    <scope>NUCLEOTIDE SEQUENCE [LARGE SCALE GENOMIC DNA]</scope>
    <source>
        <strain evidence="7 8">239</strain>
    </source>
</reference>
<dbReference type="OrthoDB" id="7252896at2"/>
<dbReference type="EMBL" id="CP009110">
    <property type="protein sequence ID" value="AIJ25503.1"/>
    <property type="molecule type" value="Genomic_DNA"/>
</dbReference>
<keyword evidence="1" id="KW-0805">Transcription regulation</keyword>
<keyword evidence="2 4" id="KW-0238">DNA-binding</keyword>
<dbReference type="InterPro" id="IPR001647">
    <property type="entry name" value="HTH_TetR"/>
</dbReference>
<dbReference type="InterPro" id="IPR050109">
    <property type="entry name" value="HTH-type_TetR-like_transc_reg"/>
</dbReference>
<dbReference type="Proteomes" id="UP000062973">
    <property type="component" value="Chromosome"/>
</dbReference>
<dbReference type="SUPFAM" id="SSF46689">
    <property type="entry name" value="Homeodomain-like"/>
    <property type="match status" value="1"/>
</dbReference>
<evidence type="ECO:0000256" key="4">
    <source>
        <dbReference type="PROSITE-ProRule" id="PRU00335"/>
    </source>
</evidence>
<name>A0A076MXT9_AMYME</name>
<dbReference type="SUPFAM" id="SSF48498">
    <property type="entry name" value="Tetracyclin repressor-like, C-terminal domain"/>
    <property type="match status" value="1"/>
</dbReference>
<dbReference type="PANTHER" id="PTHR30055">
    <property type="entry name" value="HTH-TYPE TRANSCRIPTIONAL REGULATOR RUTR"/>
    <property type="match status" value="1"/>
</dbReference>
<dbReference type="AlphaFoldDB" id="A0A076MXT9"/>